<dbReference type="SMART" id="SM00387">
    <property type="entry name" value="HATPase_c"/>
    <property type="match status" value="1"/>
</dbReference>
<comment type="catalytic activity">
    <reaction evidence="1">
        <text>ATP + protein L-histidine = ADP + protein N-phospho-L-histidine.</text>
        <dbReference type="EC" id="2.7.13.3"/>
    </reaction>
</comment>
<dbReference type="GO" id="GO:0000155">
    <property type="term" value="F:phosphorelay sensor kinase activity"/>
    <property type="evidence" value="ECO:0007669"/>
    <property type="project" value="InterPro"/>
</dbReference>
<dbReference type="InterPro" id="IPR036890">
    <property type="entry name" value="HATPase_C_sf"/>
</dbReference>
<evidence type="ECO:0000313" key="9">
    <source>
        <dbReference type="Proteomes" id="UP000176938"/>
    </source>
</evidence>
<dbReference type="PROSITE" id="PS50109">
    <property type="entry name" value="HIS_KIN"/>
    <property type="match status" value="1"/>
</dbReference>
<dbReference type="InterPro" id="IPR036097">
    <property type="entry name" value="HisK_dim/P_sf"/>
</dbReference>
<dbReference type="SMART" id="SM00388">
    <property type="entry name" value="HisKA"/>
    <property type="match status" value="1"/>
</dbReference>
<dbReference type="InterPro" id="IPR005467">
    <property type="entry name" value="His_kinase_dom"/>
</dbReference>
<keyword evidence="4" id="KW-0808">Transferase</keyword>
<evidence type="ECO:0000256" key="6">
    <source>
        <dbReference type="ARBA" id="ARBA00023012"/>
    </source>
</evidence>
<dbReference type="AlphaFoldDB" id="A0A1F4RGC3"/>
<accession>A0A1F4RGC3</accession>
<dbReference type="Gene3D" id="3.30.565.10">
    <property type="entry name" value="Histidine kinase-like ATPase, C-terminal domain"/>
    <property type="match status" value="1"/>
</dbReference>
<evidence type="ECO:0000259" key="7">
    <source>
        <dbReference type="PROSITE" id="PS50109"/>
    </source>
</evidence>
<keyword evidence="3" id="KW-0597">Phosphoprotein</keyword>
<organism evidence="8 9">
    <name type="scientific">candidate division WOR-1 bacterium RIFCSPLOWO2_02_FULL_46_20</name>
    <dbReference type="NCBI Taxonomy" id="1802567"/>
    <lineage>
        <taxon>Bacteria</taxon>
        <taxon>Bacillati</taxon>
        <taxon>Saganbacteria</taxon>
    </lineage>
</organism>
<dbReference type="CDD" id="cd00082">
    <property type="entry name" value="HisKA"/>
    <property type="match status" value="1"/>
</dbReference>
<dbReference type="InterPro" id="IPR050736">
    <property type="entry name" value="Sensor_HK_Regulatory"/>
</dbReference>
<proteinExistence type="predicted"/>
<dbReference type="InterPro" id="IPR003661">
    <property type="entry name" value="HisK_dim/P_dom"/>
</dbReference>
<comment type="caution">
    <text evidence="8">The sequence shown here is derived from an EMBL/GenBank/DDBJ whole genome shotgun (WGS) entry which is preliminary data.</text>
</comment>
<feature type="domain" description="Histidine kinase" evidence="7">
    <location>
        <begin position="26"/>
        <end position="247"/>
    </location>
</feature>
<dbReference type="Proteomes" id="UP000176938">
    <property type="component" value="Unassembled WGS sequence"/>
</dbReference>
<dbReference type="EMBL" id="METP01000007">
    <property type="protein sequence ID" value="OGC07227.1"/>
    <property type="molecule type" value="Genomic_DNA"/>
</dbReference>
<gene>
    <name evidence="8" type="ORF">A3H38_03360</name>
</gene>
<dbReference type="FunFam" id="3.30.565.10:FF:000006">
    <property type="entry name" value="Sensor histidine kinase WalK"/>
    <property type="match status" value="1"/>
</dbReference>
<keyword evidence="5" id="KW-0418">Kinase</keyword>
<evidence type="ECO:0000256" key="2">
    <source>
        <dbReference type="ARBA" id="ARBA00012438"/>
    </source>
</evidence>
<dbReference type="Pfam" id="PF02518">
    <property type="entry name" value="HATPase_c"/>
    <property type="match status" value="1"/>
</dbReference>
<dbReference type="InterPro" id="IPR004358">
    <property type="entry name" value="Sig_transdc_His_kin-like_C"/>
</dbReference>
<dbReference type="CDD" id="cd00075">
    <property type="entry name" value="HATPase"/>
    <property type="match status" value="1"/>
</dbReference>
<evidence type="ECO:0000256" key="1">
    <source>
        <dbReference type="ARBA" id="ARBA00000085"/>
    </source>
</evidence>
<evidence type="ECO:0000256" key="5">
    <source>
        <dbReference type="ARBA" id="ARBA00022777"/>
    </source>
</evidence>
<dbReference type="EC" id="2.7.13.3" evidence="2"/>
<name>A0A1F4RGC3_UNCSA</name>
<reference evidence="8 9" key="1">
    <citation type="journal article" date="2016" name="Nat. Commun.">
        <title>Thousands of microbial genomes shed light on interconnected biogeochemical processes in an aquifer system.</title>
        <authorList>
            <person name="Anantharaman K."/>
            <person name="Brown C.T."/>
            <person name="Hug L.A."/>
            <person name="Sharon I."/>
            <person name="Castelle C.J."/>
            <person name="Probst A.J."/>
            <person name="Thomas B.C."/>
            <person name="Singh A."/>
            <person name="Wilkins M.J."/>
            <person name="Karaoz U."/>
            <person name="Brodie E.L."/>
            <person name="Williams K.H."/>
            <person name="Hubbard S.S."/>
            <person name="Banfield J.F."/>
        </authorList>
    </citation>
    <scope>NUCLEOTIDE SEQUENCE [LARGE SCALE GENOMIC DNA]</scope>
</reference>
<dbReference type="Gene3D" id="1.10.287.130">
    <property type="match status" value="1"/>
</dbReference>
<evidence type="ECO:0000256" key="4">
    <source>
        <dbReference type="ARBA" id="ARBA00022679"/>
    </source>
</evidence>
<dbReference type="PANTHER" id="PTHR43711:SF1">
    <property type="entry name" value="HISTIDINE KINASE 1"/>
    <property type="match status" value="1"/>
</dbReference>
<evidence type="ECO:0000256" key="3">
    <source>
        <dbReference type="ARBA" id="ARBA00022553"/>
    </source>
</evidence>
<keyword evidence="6" id="KW-0902">Two-component regulatory system</keyword>
<dbReference type="SUPFAM" id="SSF55874">
    <property type="entry name" value="ATPase domain of HSP90 chaperone/DNA topoisomerase II/histidine kinase"/>
    <property type="match status" value="1"/>
</dbReference>
<dbReference type="SUPFAM" id="SSF47384">
    <property type="entry name" value="Homodimeric domain of signal transducing histidine kinase"/>
    <property type="match status" value="1"/>
</dbReference>
<dbReference type="Pfam" id="PF00512">
    <property type="entry name" value="HisKA"/>
    <property type="match status" value="1"/>
</dbReference>
<evidence type="ECO:0000313" key="8">
    <source>
        <dbReference type="EMBL" id="OGC07227.1"/>
    </source>
</evidence>
<dbReference type="InterPro" id="IPR003594">
    <property type="entry name" value="HATPase_dom"/>
</dbReference>
<dbReference type="PRINTS" id="PR00344">
    <property type="entry name" value="BCTRLSENSOR"/>
</dbReference>
<sequence length="401" mass="44993">MDKTEKKQQAVRDHELNGLASEFISTVSHELRTPLTIIKEGLSQVSEELLGPVTEKQQRALRLSLKSIDRLTRLVNELLDVSRLERGKLKLKKENFDILSLTEDVFKGFEAVAKKENKIFSYEVTTDRKELLIFGDADKFTEVLINLIQNALKFTGPGDAIKVGVTDNARSVRLVVYDDGKGIPAEELPLIFNKFHQIKGGEADKRSGLGLGLSIAAQIVKLHGGNISVESKVGKGSEFIIELPLAIPCLSQLVKVCKRERLSQDEIQGLTDYGVVRVLIEAIVFPGFDVDEKEQVLQSIQSMNLLAGTLPSAWSHIEDFTRIDVKDKKGRSLKAVNYKEAFYMAYVEKNMGDFKYQGKAIYKFGSTEQKRRALMAFVKGLSGKQLDAMIDLIQKRRIQYV</sequence>
<protein>
    <recommendedName>
        <fullName evidence="2">histidine kinase</fullName>
        <ecNumber evidence="2">2.7.13.3</ecNumber>
    </recommendedName>
</protein>
<dbReference type="PANTHER" id="PTHR43711">
    <property type="entry name" value="TWO-COMPONENT HISTIDINE KINASE"/>
    <property type="match status" value="1"/>
</dbReference>